<evidence type="ECO:0000256" key="6">
    <source>
        <dbReference type="ARBA" id="ARBA00023136"/>
    </source>
</evidence>
<evidence type="ECO:0000256" key="3">
    <source>
        <dbReference type="ARBA" id="ARBA00022475"/>
    </source>
</evidence>
<keyword evidence="3" id="KW-1003">Cell membrane</keyword>
<evidence type="ECO:0000313" key="8">
    <source>
        <dbReference type="EMBL" id="MDT2601290.1"/>
    </source>
</evidence>
<proteinExistence type="inferred from homology"/>
<evidence type="ECO:0000256" key="1">
    <source>
        <dbReference type="ARBA" id="ARBA00004651"/>
    </source>
</evidence>
<keyword evidence="9" id="KW-1185">Reference proteome</keyword>
<dbReference type="RefSeq" id="WP_311823155.1">
    <property type="nucleotide sequence ID" value="NZ_JARPYF010000009.1"/>
</dbReference>
<sequence>MKETRRFYCSAESITSGLLHLWGALLSIGGTVLLILLSVRKGAAPIQLVSFCIYGASLILLFSASTIFHIFYVSPKVHRILRKIDHSMVFCLIAGSYTPICLLCLDGLIGWISLILIWSLALVGIIGKIFWFKDSKGFSAIIYVIMGWGIVFLIKPLAQNLPFTAIVWLFIGGVLYTVGAVVYASKKCQFHFPAFGNHELFHLFVLAGAACHYYMIFQYVL</sequence>
<dbReference type="PANTHER" id="PTHR20855:SF3">
    <property type="entry name" value="LD03007P"/>
    <property type="match status" value="1"/>
</dbReference>
<dbReference type="PANTHER" id="PTHR20855">
    <property type="entry name" value="ADIPOR/PROGESTIN RECEPTOR-RELATED"/>
    <property type="match status" value="1"/>
</dbReference>
<dbReference type="NCBIfam" id="TIGR01065">
    <property type="entry name" value="hlyIII"/>
    <property type="match status" value="1"/>
</dbReference>
<dbReference type="Pfam" id="PF03006">
    <property type="entry name" value="HlyIII"/>
    <property type="match status" value="1"/>
</dbReference>
<accession>A0ABU3F2E4</accession>
<feature type="transmembrane region" description="Helical" evidence="7">
    <location>
        <begin position="112"/>
        <end position="131"/>
    </location>
</feature>
<dbReference type="Proteomes" id="UP001252875">
    <property type="component" value="Unassembled WGS sequence"/>
</dbReference>
<protein>
    <submittedName>
        <fullName evidence="8">Hemolysin III family protein</fullName>
    </submittedName>
</protein>
<evidence type="ECO:0000256" key="2">
    <source>
        <dbReference type="ARBA" id="ARBA00008488"/>
    </source>
</evidence>
<comment type="similarity">
    <text evidence="2">Belongs to the UPF0073 (Hly-III) family.</text>
</comment>
<evidence type="ECO:0000256" key="7">
    <source>
        <dbReference type="SAM" id="Phobius"/>
    </source>
</evidence>
<comment type="caution">
    <text evidence="8">The sequence shown here is derived from an EMBL/GenBank/DDBJ whole genome shotgun (WGS) entry which is preliminary data.</text>
</comment>
<feature type="transmembrane region" description="Helical" evidence="7">
    <location>
        <begin position="166"/>
        <end position="185"/>
    </location>
</feature>
<keyword evidence="4 7" id="KW-0812">Transmembrane</keyword>
<feature type="transmembrane region" description="Helical" evidence="7">
    <location>
        <begin position="137"/>
        <end position="154"/>
    </location>
</feature>
<evidence type="ECO:0000256" key="5">
    <source>
        <dbReference type="ARBA" id="ARBA00022989"/>
    </source>
</evidence>
<feature type="transmembrane region" description="Helical" evidence="7">
    <location>
        <begin position="200"/>
        <end position="220"/>
    </location>
</feature>
<feature type="transmembrane region" description="Helical" evidence="7">
    <location>
        <begin position="84"/>
        <end position="105"/>
    </location>
</feature>
<dbReference type="InterPro" id="IPR005744">
    <property type="entry name" value="Hy-lIII"/>
</dbReference>
<name>A0ABU3F2E4_9ENTE</name>
<feature type="transmembrane region" description="Helical" evidence="7">
    <location>
        <begin position="51"/>
        <end position="72"/>
    </location>
</feature>
<keyword evidence="5 7" id="KW-1133">Transmembrane helix</keyword>
<evidence type="ECO:0000256" key="4">
    <source>
        <dbReference type="ARBA" id="ARBA00022692"/>
    </source>
</evidence>
<keyword evidence="6 7" id="KW-0472">Membrane</keyword>
<feature type="transmembrane region" description="Helical" evidence="7">
    <location>
        <begin position="20"/>
        <end position="39"/>
    </location>
</feature>
<comment type="subcellular location">
    <subcellularLocation>
        <location evidence="1">Cell membrane</location>
        <topology evidence="1">Multi-pass membrane protein</topology>
    </subcellularLocation>
</comment>
<dbReference type="EMBL" id="JARPYI010000010">
    <property type="protein sequence ID" value="MDT2601290.1"/>
    <property type="molecule type" value="Genomic_DNA"/>
</dbReference>
<dbReference type="InterPro" id="IPR004254">
    <property type="entry name" value="AdipoR/HlyIII-related"/>
</dbReference>
<gene>
    <name evidence="8" type="ORF">P7D85_15995</name>
</gene>
<reference evidence="8 9" key="1">
    <citation type="submission" date="2023-03" db="EMBL/GenBank/DDBJ databases">
        <authorList>
            <person name="Shen W."/>
            <person name="Cai J."/>
        </authorList>
    </citation>
    <scope>NUCLEOTIDE SEQUENCE [LARGE SCALE GENOMIC DNA]</scope>
    <source>
        <strain evidence="8 9">D6-4</strain>
    </source>
</reference>
<organism evidence="8 9">
    <name type="scientific">Enterococcus hulanensis</name>
    <dbReference type="NCBI Taxonomy" id="2559929"/>
    <lineage>
        <taxon>Bacteria</taxon>
        <taxon>Bacillati</taxon>
        <taxon>Bacillota</taxon>
        <taxon>Bacilli</taxon>
        <taxon>Lactobacillales</taxon>
        <taxon>Enterococcaceae</taxon>
        <taxon>Enterococcus</taxon>
    </lineage>
</organism>
<evidence type="ECO:0000313" key="9">
    <source>
        <dbReference type="Proteomes" id="UP001252875"/>
    </source>
</evidence>